<dbReference type="PANTHER" id="PTHR47197">
    <property type="entry name" value="PROTEIN NIRF"/>
    <property type="match status" value="1"/>
</dbReference>
<dbReference type="SUPFAM" id="SSF51004">
    <property type="entry name" value="C-terminal (heme d1) domain of cytochrome cd1-nitrite reductase"/>
    <property type="match status" value="1"/>
</dbReference>
<evidence type="ECO:0000313" key="2">
    <source>
        <dbReference type="Proteomes" id="UP000272627"/>
    </source>
</evidence>
<accession>A0A3M3ATN2</accession>
<feature type="non-terminal residue" evidence="1">
    <location>
        <position position="394"/>
    </location>
</feature>
<proteinExistence type="predicted"/>
<protein>
    <submittedName>
        <fullName evidence="1">Beta-propeller domain-containing protein</fullName>
    </submittedName>
</protein>
<dbReference type="InterPro" id="IPR015943">
    <property type="entry name" value="WD40/YVTN_repeat-like_dom_sf"/>
</dbReference>
<dbReference type="EMBL" id="RBOA01000044">
    <property type="protein sequence ID" value="RMM03689.1"/>
    <property type="molecule type" value="Genomic_DNA"/>
</dbReference>
<dbReference type="Proteomes" id="UP000272627">
    <property type="component" value="Unassembled WGS sequence"/>
</dbReference>
<evidence type="ECO:0000313" key="1">
    <source>
        <dbReference type="EMBL" id="RMM03689.1"/>
    </source>
</evidence>
<dbReference type="AlphaFoldDB" id="A0A3M3ATN2"/>
<dbReference type="InterPro" id="IPR011048">
    <property type="entry name" value="Haem_d1_sf"/>
</dbReference>
<dbReference type="PROSITE" id="PS51257">
    <property type="entry name" value="PROKAR_LIPOPROTEIN"/>
    <property type="match status" value="1"/>
</dbReference>
<dbReference type="InterPro" id="IPR051200">
    <property type="entry name" value="Host-pathogen_enzymatic-act"/>
</dbReference>
<dbReference type="Gene3D" id="2.130.10.10">
    <property type="entry name" value="YVTN repeat-like/Quinoprotein amine dehydrogenase"/>
    <property type="match status" value="2"/>
</dbReference>
<name>A0A3M3ATN2_PSEA0</name>
<dbReference type="PANTHER" id="PTHR47197:SF3">
    <property type="entry name" value="DIHYDRO-HEME D1 DEHYDROGENASE"/>
    <property type="match status" value="1"/>
</dbReference>
<organism evidence="1 2">
    <name type="scientific">Pseudomonas amygdali pv. eriobotryae</name>
    <dbReference type="NCBI Taxonomy" id="129137"/>
    <lineage>
        <taxon>Bacteria</taxon>
        <taxon>Pseudomonadati</taxon>
        <taxon>Pseudomonadota</taxon>
        <taxon>Gammaproteobacteria</taxon>
        <taxon>Pseudomonadales</taxon>
        <taxon>Pseudomonadaceae</taxon>
        <taxon>Pseudomonas</taxon>
        <taxon>Pseudomonas amygdali</taxon>
    </lineage>
</organism>
<sequence length="394" mass="43141">MTARITPPAPTVTSCPLVIRGSSFFPPLWSFKPMMSLIRWLKVTGLQIFASVFTLLAPLSAQADDSLLYTTRAATVLPGAGYSWGFAALQPAQPHLYIARRENGLSVFDVERQVLIKTLDNSTGANAVAFAPEHNRAYVANMDGTLGIVALDRMTVQNRLKLDSGNLNNVIYDAGHQRVIVTSGRRGDHSTLYFIDARTDALVGSRQVPAQKLDAPIVLSDGTLIVPMRDENQVAVLSGQLLEKHQYWTFEGCNKPSAVAADESRQRLFIACRGASPQLIIADLMTGKRLAALPTTRAVNSMAYDRQNDRLLIPSGADASLTVVARDPDGQYRTKGSVSTRLWAHNMTFDSARSQAYLLSAEFTQPEPTAEQPKPDPIFHPNTFTVTTLKETLK</sequence>
<gene>
    <name evidence="1" type="ORF">ALQ86_05748</name>
</gene>
<reference evidence="1 2" key="1">
    <citation type="submission" date="2018-08" db="EMBL/GenBank/DDBJ databases">
        <title>Recombination of ecologically and evolutionarily significant loci maintains genetic cohesion in the Pseudomonas syringae species complex.</title>
        <authorList>
            <person name="Dillon M."/>
            <person name="Thakur S."/>
            <person name="Almeida R.N.D."/>
            <person name="Weir B.S."/>
            <person name="Guttman D.S."/>
        </authorList>
    </citation>
    <scope>NUCLEOTIDE SEQUENCE [LARGE SCALE GENOMIC DNA]</scope>
    <source>
        <strain evidence="1 2">ICMP 8636</strain>
    </source>
</reference>
<comment type="caution">
    <text evidence="1">The sequence shown here is derived from an EMBL/GenBank/DDBJ whole genome shotgun (WGS) entry which is preliminary data.</text>
</comment>